<dbReference type="GO" id="GO:0008236">
    <property type="term" value="F:serine-type peptidase activity"/>
    <property type="evidence" value="ECO:0007669"/>
    <property type="project" value="UniProtKB-KW"/>
</dbReference>
<dbReference type="PANTHER" id="PTHR11841:SF1">
    <property type="entry name" value="REELIN"/>
    <property type="match status" value="1"/>
</dbReference>
<dbReference type="Proteomes" id="UP001530315">
    <property type="component" value="Unassembled WGS sequence"/>
</dbReference>
<evidence type="ECO:0000256" key="13">
    <source>
        <dbReference type="ARBA" id="ARBA00023900"/>
    </source>
</evidence>
<proteinExistence type="inferred from homology"/>
<keyword evidence="9" id="KW-0862">Zinc</keyword>
<feature type="transmembrane region" description="Helical" evidence="17">
    <location>
        <begin position="854"/>
        <end position="877"/>
    </location>
</feature>
<evidence type="ECO:0000256" key="8">
    <source>
        <dbReference type="ARBA" id="ARBA00022825"/>
    </source>
</evidence>
<evidence type="ECO:0000256" key="3">
    <source>
        <dbReference type="ARBA" id="ARBA00022525"/>
    </source>
</evidence>
<evidence type="ECO:0000256" key="15">
    <source>
        <dbReference type="ARBA" id="ARBA00046064"/>
    </source>
</evidence>
<dbReference type="InterPro" id="IPR034968">
    <property type="entry name" value="Reelin"/>
</dbReference>
<accession>A0ABD3NVU1</accession>
<comment type="subunit">
    <text evidence="14">Oligomer of disulfide-linked homodimers.</text>
</comment>
<keyword evidence="17" id="KW-0472">Membrane</keyword>
<evidence type="ECO:0000256" key="7">
    <source>
        <dbReference type="ARBA" id="ARBA00022801"/>
    </source>
</evidence>
<evidence type="ECO:0000256" key="5">
    <source>
        <dbReference type="ARBA" id="ARBA00022670"/>
    </source>
</evidence>
<feature type="transmembrane region" description="Helical" evidence="17">
    <location>
        <begin position="638"/>
        <end position="658"/>
    </location>
</feature>
<dbReference type="Pfam" id="PF21471">
    <property type="entry name" value="Reelin_subrepeat-B"/>
    <property type="match status" value="1"/>
</dbReference>
<feature type="transmembrane region" description="Helical" evidence="17">
    <location>
        <begin position="206"/>
        <end position="231"/>
    </location>
</feature>
<evidence type="ECO:0000256" key="11">
    <source>
        <dbReference type="ARBA" id="ARBA00022889"/>
    </source>
</evidence>
<evidence type="ECO:0000256" key="12">
    <source>
        <dbReference type="ARBA" id="ARBA00023773"/>
    </source>
</evidence>
<protein>
    <recommendedName>
        <fullName evidence="13">Reelin</fullName>
    </recommendedName>
</protein>
<keyword evidence="11" id="KW-0130">Cell adhesion</keyword>
<dbReference type="GO" id="GO:0007155">
    <property type="term" value="P:cell adhesion"/>
    <property type="evidence" value="ECO:0007669"/>
    <property type="project" value="UniProtKB-KW"/>
</dbReference>
<evidence type="ECO:0000256" key="1">
    <source>
        <dbReference type="ARBA" id="ARBA00004498"/>
    </source>
</evidence>
<comment type="function">
    <text evidence="15">Extracellular matrix serine protease secreted by pioneer neurons that plays a role in layering of neurons in the cerebral cortex and cerebellum by coordinating cell positioning during neurodevelopment. Regulates microtubule function in neurons and neuronal migration. Binding to the extracellular domains of lipoprotein receptors VLDLR and LRP8/APOER2 induces tyrosine phosphorylation of DAB1 and modulation of TAU phosphorylation. Affects migration of sympathetic preganglionic neurons in the spinal cord, where it seems to act as a barrier to neuronal migration. Enzymatic activity is important for the modulation of cell adhesion.</text>
</comment>
<organism evidence="18 19">
    <name type="scientific">Stephanodiscus triporus</name>
    <dbReference type="NCBI Taxonomy" id="2934178"/>
    <lineage>
        <taxon>Eukaryota</taxon>
        <taxon>Sar</taxon>
        <taxon>Stramenopiles</taxon>
        <taxon>Ochrophyta</taxon>
        <taxon>Bacillariophyta</taxon>
        <taxon>Coscinodiscophyceae</taxon>
        <taxon>Thalassiosirophycidae</taxon>
        <taxon>Stephanodiscales</taxon>
        <taxon>Stephanodiscaceae</taxon>
        <taxon>Stephanodiscus</taxon>
    </lineage>
</organism>
<feature type="transmembrane region" description="Helical" evidence="17">
    <location>
        <begin position="825"/>
        <end position="842"/>
    </location>
</feature>
<feature type="transmembrane region" description="Helical" evidence="17">
    <location>
        <begin position="750"/>
        <end position="773"/>
    </location>
</feature>
<dbReference type="EMBL" id="JALLAZ020001161">
    <property type="protein sequence ID" value="KAL3779478.1"/>
    <property type="molecule type" value="Genomic_DNA"/>
</dbReference>
<evidence type="ECO:0000256" key="10">
    <source>
        <dbReference type="ARBA" id="ARBA00022837"/>
    </source>
</evidence>
<evidence type="ECO:0000313" key="18">
    <source>
        <dbReference type="EMBL" id="KAL3779478.1"/>
    </source>
</evidence>
<dbReference type="GO" id="GO:0006508">
    <property type="term" value="P:proteolysis"/>
    <property type="evidence" value="ECO:0007669"/>
    <property type="project" value="UniProtKB-KW"/>
</dbReference>
<evidence type="ECO:0000256" key="6">
    <source>
        <dbReference type="ARBA" id="ARBA00022723"/>
    </source>
</evidence>
<evidence type="ECO:0000256" key="2">
    <source>
        <dbReference type="ARBA" id="ARBA00022473"/>
    </source>
</evidence>
<comment type="caution">
    <text evidence="18">The sequence shown here is derived from an EMBL/GenBank/DDBJ whole genome shotgun (WGS) entry which is preliminary data.</text>
</comment>
<keyword evidence="3" id="KW-0964">Secreted</keyword>
<keyword evidence="2" id="KW-0217">Developmental protein</keyword>
<evidence type="ECO:0000256" key="16">
    <source>
        <dbReference type="SAM" id="MobiDB-lite"/>
    </source>
</evidence>
<name>A0ABD3NVU1_9STRA</name>
<evidence type="ECO:0000256" key="4">
    <source>
        <dbReference type="ARBA" id="ARBA00022530"/>
    </source>
</evidence>
<keyword evidence="5" id="KW-0645">Protease</keyword>
<feature type="compositionally biased region" description="Basic and acidic residues" evidence="16">
    <location>
        <begin position="1"/>
        <end position="15"/>
    </location>
</feature>
<gene>
    <name evidence="18" type="ORF">ACHAW5_010579</name>
</gene>
<dbReference type="PANTHER" id="PTHR11841">
    <property type="entry name" value="REELIN"/>
    <property type="match status" value="1"/>
</dbReference>
<keyword evidence="10" id="KW-0106">Calcium</keyword>
<sequence>MPTAAEEARQKEQQAKNRSKRRKYRWREKVAPAIITSDDDKPREEIIDERALTRCTRCPMHRNRQGRFRPLIGNGGEFLCDACYQHDFPATSMLDEDYADQSELQRMGKRAYTVLRNGIADFAADIRNGESRTEDIPTSQRSQEEQRYPSEVECRMCLERGVFRRCCYRYYCHQCYHKSGRCPGCDIAAPLTGISAADLKPDPGKLAVGIGWAISCLLVSIAALIILLTYFNFSTTPTTVWGHGCHGWLQRCDLAVCIDYDDEGHDFIPASQPYQVCNRDTSINQVVGSACVYDSEMYAWSKHLLGYDLCISSPREENSRPRHVSNPHPLLLHSGNQSGVYVYDDDFEQPLRNSSAPWAEIINGMQSSACGVSKKPLERGNHGGHGSFVNKNALVFSGANKRHAVTAKVDVQHGGRVEFFLKMGPIATDDSECKTAESEVTLEYRTASAGEWLAFGTFPAWKYRGQDYQFISHEIPEAAMTNTTQFRFRQPSFDALRDHWAIDDVRIFSNHKHRWQESAQFNERRERQRADVQFFQCCYNTQQCSVFDKKRTNFDDSQCNKIPGFDSNRVGNARLKLSELLILYLCFTALAKKIYHIAMRRITSRKVKKRCDTTTSMQPLGVEVFPRRSFYAKGQLSWQYSIAFIFFLTLTYILYRLLENLKIFECFRNNAHAQFCKTDWTFAVCCVSAIFFDIRSITTLLSQVFCIEHPLKRRPLEVVVDLHPDQGFLRVGSKSIPLSDASDIKLQSSAYFFAILYTLAGLPVALGSLTLQSLILGCVAILRELFGPSLFVKLHLSILWILSLKQQNRDEIGRAVLRKGLLQQSMMGAAVALVVIMGTLISRRITETSAGDNFILFFLCVTLGGLSGGLLGVMHGLPVVPEAKLKGSEEESQDAVYKFFVVMNEIAGVSMKGNGDHMVEVGPKGLRGWRKCEMDDGIKQGGVLREEDGRGGDQQSVKIRALYPV</sequence>
<keyword evidence="6" id="KW-0479">Metal-binding</keyword>
<comment type="subcellular location">
    <subcellularLocation>
        <location evidence="1">Secreted</location>
        <location evidence="1">Extracellular space</location>
        <location evidence="1">Extracellular matrix</location>
    </subcellularLocation>
</comment>
<dbReference type="GO" id="GO:0046872">
    <property type="term" value="F:metal ion binding"/>
    <property type="evidence" value="ECO:0007669"/>
    <property type="project" value="UniProtKB-KW"/>
</dbReference>
<evidence type="ECO:0000313" key="19">
    <source>
        <dbReference type="Proteomes" id="UP001530315"/>
    </source>
</evidence>
<dbReference type="Gene3D" id="2.60.120.260">
    <property type="entry name" value="Galactose-binding domain-like"/>
    <property type="match status" value="1"/>
</dbReference>
<keyword evidence="17" id="KW-0812">Transmembrane</keyword>
<dbReference type="InterPro" id="IPR049419">
    <property type="entry name" value="Reelin_subrepeat-B"/>
</dbReference>
<comment type="similarity">
    <text evidence="12">Belongs to the reelin family.</text>
</comment>
<keyword evidence="8" id="KW-0720">Serine protease</keyword>
<evidence type="ECO:0000256" key="9">
    <source>
        <dbReference type="ARBA" id="ARBA00022833"/>
    </source>
</evidence>
<keyword evidence="4" id="KW-0272">Extracellular matrix</keyword>
<evidence type="ECO:0000256" key="17">
    <source>
        <dbReference type="SAM" id="Phobius"/>
    </source>
</evidence>
<dbReference type="AlphaFoldDB" id="A0ABD3NVU1"/>
<keyword evidence="19" id="KW-1185">Reference proteome</keyword>
<keyword evidence="17" id="KW-1133">Transmembrane helix</keyword>
<reference evidence="18 19" key="1">
    <citation type="submission" date="2024-10" db="EMBL/GenBank/DDBJ databases">
        <title>Updated reference genomes for cyclostephanoid diatoms.</title>
        <authorList>
            <person name="Roberts W.R."/>
            <person name="Alverson A.J."/>
        </authorList>
    </citation>
    <scope>NUCLEOTIDE SEQUENCE [LARGE SCALE GENOMIC DNA]</scope>
    <source>
        <strain evidence="18 19">AJA276-08</strain>
    </source>
</reference>
<evidence type="ECO:0000256" key="14">
    <source>
        <dbReference type="ARBA" id="ARBA00044961"/>
    </source>
</evidence>
<keyword evidence="7" id="KW-0378">Hydrolase</keyword>
<feature type="region of interest" description="Disordered" evidence="16">
    <location>
        <begin position="1"/>
        <end position="24"/>
    </location>
</feature>